<gene>
    <name evidence="1" type="ORF">AD948_14010</name>
</gene>
<accession>A0A149TWX0</accession>
<organism evidence="1 2">
    <name type="scientific">Acetobacter senegalensis</name>
    <dbReference type="NCBI Taxonomy" id="446692"/>
    <lineage>
        <taxon>Bacteria</taxon>
        <taxon>Pseudomonadati</taxon>
        <taxon>Pseudomonadota</taxon>
        <taxon>Alphaproteobacteria</taxon>
        <taxon>Acetobacterales</taxon>
        <taxon>Acetobacteraceae</taxon>
        <taxon>Acetobacter</taxon>
    </lineage>
</organism>
<evidence type="ECO:0000313" key="2">
    <source>
        <dbReference type="Proteomes" id="UP000075360"/>
    </source>
</evidence>
<reference evidence="1 2" key="1">
    <citation type="submission" date="2015-06" db="EMBL/GenBank/DDBJ databases">
        <title>Improved classification and identification of acetic acid bacteria using matrix-assisted laser desorption/ionization time-of-flight mass spectrometry; Gluconobacter nephelii and Gluconobacter uchimurae are later heterotypic synonyms of Gluconobacter japonicus and Gluconobacter oxydans, respectively.</title>
        <authorList>
            <person name="Li L."/>
            <person name="Cleenwerck I."/>
            <person name="De Vuyst L."/>
            <person name="Vandamme P."/>
        </authorList>
    </citation>
    <scope>NUCLEOTIDE SEQUENCE [LARGE SCALE GENOMIC DNA]</scope>
    <source>
        <strain evidence="1 2">LMG 23690</strain>
    </source>
</reference>
<comment type="caution">
    <text evidence="1">The sequence shown here is derived from an EMBL/GenBank/DDBJ whole genome shotgun (WGS) entry which is preliminary data.</text>
</comment>
<protein>
    <submittedName>
        <fullName evidence="1">Uncharacterized protein</fullName>
    </submittedName>
</protein>
<dbReference type="EMBL" id="LHZU01000143">
    <property type="protein sequence ID" value="KXV57628.1"/>
    <property type="molecule type" value="Genomic_DNA"/>
</dbReference>
<evidence type="ECO:0000313" key="1">
    <source>
        <dbReference type="EMBL" id="KXV57628.1"/>
    </source>
</evidence>
<dbReference type="PATRIC" id="fig|446692.4.peg.1149"/>
<proteinExistence type="predicted"/>
<sequence>MPSYVFVGKIMPPNAFFHKGDRRFLPGKRTRLLVADFQDNLTQAMFQAEMGRDNTGSECRGGSPAKNSAREEILFVRTTYVRIHPQKQRATL</sequence>
<name>A0A149TWX0_9PROT</name>
<dbReference type="AlphaFoldDB" id="A0A149TWX0"/>
<dbReference type="Proteomes" id="UP000075360">
    <property type="component" value="Unassembled WGS sequence"/>
</dbReference>